<accession>A0A9Q3Q8D0</accession>
<evidence type="ECO:0000313" key="2">
    <source>
        <dbReference type="Proteomes" id="UP000765509"/>
    </source>
</evidence>
<organism evidence="1 2">
    <name type="scientific">Austropuccinia psidii MF-1</name>
    <dbReference type="NCBI Taxonomy" id="1389203"/>
    <lineage>
        <taxon>Eukaryota</taxon>
        <taxon>Fungi</taxon>
        <taxon>Dikarya</taxon>
        <taxon>Basidiomycota</taxon>
        <taxon>Pucciniomycotina</taxon>
        <taxon>Pucciniomycetes</taxon>
        <taxon>Pucciniales</taxon>
        <taxon>Sphaerophragmiaceae</taxon>
        <taxon>Austropuccinia</taxon>
    </lineage>
</organism>
<protein>
    <submittedName>
        <fullName evidence="1">Uncharacterized protein</fullName>
    </submittedName>
</protein>
<comment type="caution">
    <text evidence="1">The sequence shown here is derived from an EMBL/GenBank/DDBJ whole genome shotgun (WGS) entry which is preliminary data.</text>
</comment>
<dbReference type="EMBL" id="AVOT02134434">
    <property type="protein sequence ID" value="MBW0589476.1"/>
    <property type="molecule type" value="Genomic_DNA"/>
</dbReference>
<name>A0A9Q3Q8D0_9BASI</name>
<keyword evidence="2" id="KW-1185">Reference proteome</keyword>
<proteinExistence type="predicted"/>
<sequence length="171" mass="20685">MNNLSLSSCPDFWKIDDEPEKNKRYIWKEDEKFNWYMEEVNEAEKKEKKIIYKPIDTNGMLYHLLVDGSKIIEGPPIHLRKTLFDIFSKKKSPQDMEIGNKPEINNYQYCEDSLEDLRNKIIAFFKDEEFRKEYKREESDQTDEFQIHEISQDPPKKKIKHSHAYENVWDS</sequence>
<gene>
    <name evidence="1" type="ORF">O181_129191</name>
</gene>
<reference evidence="1" key="1">
    <citation type="submission" date="2021-03" db="EMBL/GenBank/DDBJ databases">
        <title>Draft genome sequence of rust myrtle Austropuccinia psidii MF-1, a brazilian biotype.</title>
        <authorList>
            <person name="Quecine M.C."/>
            <person name="Pachon D.M.R."/>
            <person name="Bonatelli M.L."/>
            <person name="Correr F.H."/>
            <person name="Franceschini L.M."/>
            <person name="Leite T.F."/>
            <person name="Margarido G.R.A."/>
            <person name="Almeida C.A."/>
            <person name="Ferrarezi J.A."/>
            <person name="Labate C.A."/>
        </authorList>
    </citation>
    <scope>NUCLEOTIDE SEQUENCE</scope>
    <source>
        <strain evidence="1">MF-1</strain>
    </source>
</reference>
<evidence type="ECO:0000313" key="1">
    <source>
        <dbReference type="EMBL" id="MBW0589476.1"/>
    </source>
</evidence>
<dbReference type="AlphaFoldDB" id="A0A9Q3Q8D0"/>
<dbReference type="Proteomes" id="UP000765509">
    <property type="component" value="Unassembled WGS sequence"/>
</dbReference>